<dbReference type="RefSeq" id="XP_028542863.1">
    <property type="nucleotide sequence ID" value="XM_028687062.1"/>
</dbReference>
<organism evidence="1 2">
    <name type="scientific">Plasmodium gonderi</name>
    <dbReference type="NCBI Taxonomy" id="77519"/>
    <lineage>
        <taxon>Eukaryota</taxon>
        <taxon>Sar</taxon>
        <taxon>Alveolata</taxon>
        <taxon>Apicomplexa</taxon>
        <taxon>Aconoidasida</taxon>
        <taxon>Haemosporida</taxon>
        <taxon>Plasmodiidae</taxon>
        <taxon>Plasmodium</taxon>
        <taxon>Plasmodium (Plasmodium)</taxon>
    </lineage>
</organism>
<dbReference type="OMA" id="YLPYCIQ"/>
<evidence type="ECO:0000313" key="2">
    <source>
        <dbReference type="Proteomes" id="UP000195521"/>
    </source>
</evidence>
<evidence type="ECO:0008006" key="3">
    <source>
        <dbReference type="Google" id="ProtNLM"/>
    </source>
</evidence>
<dbReference type="Proteomes" id="UP000195521">
    <property type="component" value="Unassembled WGS sequence"/>
</dbReference>
<dbReference type="AlphaFoldDB" id="A0A1Y1JJR4"/>
<dbReference type="InterPro" id="IPR010920">
    <property type="entry name" value="LSM_dom_sf"/>
</dbReference>
<dbReference type="GeneID" id="39746987"/>
<reference evidence="2" key="1">
    <citation type="submission" date="2017-04" db="EMBL/GenBank/DDBJ databases">
        <title>Plasmodium gonderi genome.</title>
        <authorList>
            <person name="Arisue N."/>
            <person name="Honma H."/>
            <person name="Kawai S."/>
            <person name="Tougan T."/>
            <person name="Tanabe K."/>
            <person name="Horii T."/>
        </authorList>
    </citation>
    <scope>NUCLEOTIDE SEQUENCE [LARGE SCALE GENOMIC DNA]</scope>
    <source>
        <strain evidence="2">ATCC 30045</strain>
    </source>
</reference>
<name>A0A1Y1JJR4_PLAGO</name>
<keyword evidence="2" id="KW-1185">Reference proteome</keyword>
<dbReference type="SUPFAM" id="SSF50182">
    <property type="entry name" value="Sm-like ribonucleoproteins"/>
    <property type="match status" value="1"/>
</dbReference>
<evidence type="ECO:0000313" key="1">
    <source>
        <dbReference type="EMBL" id="GAW80274.1"/>
    </source>
</evidence>
<comment type="caution">
    <text evidence="1">The sequence shown here is derived from an EMBL/GenBank/DDBJ whole genome shotgun (WGS) entry which is preliminary data.</text>
</comment>
<sequence>MNFFSEHFDMKFILEELQKQYNERKHLLCDVNYNILMTQRKKEGGLSTYEENLLDKQKKIIMHMKNNYQKLNNINYIKYYLPYCVQPKTNNTDICVLKNGYQKNVKKKNILRELNLRKRLVEEKIDNFVKKYTGKIKRGNIMHKKMSQLYEEKSRIEIFIKSKRDNKIKFDHVIGDIAFFDCHTNVLLENAILVKNSVERRVPWIFIQSGNVLFFREKS</sequence>
<gene>
    <name evidence="1" type="ORF">PGO_071890</name>
</gene>
<protein>
    <recommendedName>
        <fullName evidence="3">LSM domain-containing protein</fullName>
    </recommendedName>
</protein>
<dbReference type="OrthoDB" id="368870at2759"/>
<proteinExistence type="predicted"/>
<dbReference type="EMBL" id="BDQF01000008">
    <property type="protein sequence ID" value="GAW80274.1"/>
    <property type="molecule type" value="Genomic_DNA"/>
</dbReference>
<accession>A0A1Y1JJR4</accession>